<dbReference type="PANTHER" id="PTHR38731:SF1">
    <property type="entry name" value="FECR PROTEIN DOMAIN-CONTAINING PROTEIN"/>
    <property type="match status" value="1"/>
</dbReference>
<dbReference type="RefSeq" id="WP_277568226.1">
    <property type="nucleotide sequence ID" value="NZ_JAPDHZ010000006.1"/>
</dbReference>
<feature type="domain" description="Cadherin-like beta-sandwich-like" evidence="3">
    <location>
        <begin position="330"/>
        <end position="416"/>
    </location>
</feature>
<dbReference type="Gene3D" id="2.60.120.1440">
    <property type="match status" value="1"/>
</dbReference>
<feature type="region of interest" description="Disordered" evidence="1">
    <location>
        <begin position="295"/>
        <end position="325"/>
    </location>
</feature>
<dbReference type="Proteomes" id="UP001153387">
    <property type="component" value="Unassembled WGS sequence"/>
</dbReference>
<evidence type="ECO:0000313" key="5">
    <source>
        <dbReference type="Proteomes" id="UP001153387"/>
    </source>
</evidence>
<dbReference type="InterPro" id="IPR006860">
    <property type="entry name" value="FecR"/>
</dbReference>
<comment type="caution">
    <text evidence="4">The sequence shown here is derived from an EMBL/GenBank/DDBJ whole genome shotgun (WGS) entry which is preliminary data.</text>
</comment>
<organism evidence="4 5">
    <name type="scientific">Cohnella ginsengisoli</name>
    <dbReference type="NCBI Taxonomy" id="425004"/>
    <lineage>
        <taxon>Bacteria</taxon>
        <taxon>Bacillati</taxon>
        <taxon>Bacillota</taxon>
        <taxon>Bacilli</taxon>
        <taxon>Bacillales</taxon>
        <taxon>Paenibacillaceae</taxon>
        <taxon>Cohnella</taxon>
    </lineage>
</organism>
<reference evidence="4 5" key="1">
    <citation type="submission" date="2022-10" db="EMBL/GenBank/DDBJ databases">
        <title>Comparative genomic analysis of Cohnella hashimotonis sp. nov., isolated from the International Space Station.</title>
        <authorList>
            <person name="Simpson A."/>
            <person name="Venkateswaran K."/>
        </authorList>
    </citation>
    <scope>NUCLEOTIDE SEQUENCE [LARGE SCALE GENOMIC DNA]</scope>
    <source>
        <strain evidence="4 5">DSM 18997</strain>
    </source>
</reference>
<keyword evidence="5" id="KW-1185">Reference proteome</keyword>
<dbReference type="Pfam" id="PF04773">
    <property type="entry name" value="FecR"/>
    <property type="match status" value="1"/>
</dbReference>
<dbReference type="EMBL" id="JAPDHZ010000006">
    <property type="protein sequence ID" value="MDG0794490.1"/>
    <property type="molecule type" value="Genomic_DNA"/>
</dbReference>
<evidence type="ECO:0000259" key="2">
    <source>
        <dbReference type="Pfam" id="PF04773"/>
    </source>
</evidence>
<accession>A0A9X4KRQ7</accession>
<evidence type="ECO:0000313" key="4">
    <source>
        <dbReference type="EMBL" id="MDG0794490.1"/>
    </source>
</evidence>
<dbReference type="Pfam" id="PF12733">
    <property type="entry name" value="Cadherin-like"/>
    <property type="match status" value="1"/>
</dbReference>
<feature type="domain" description="FecR protein" evidence="2">
    <location>
        <begin position="2"/>
        <end position="62"/>
    </location>
</feature>
<gene>
    <name evidence="4" type="ORF">OMP38_29380</name>
</gene>
<dbReference type="PANTHER" id="PTHR38731">
    <property type="entry name" value="LIPL45-RELATED LIPOPROTEIN-RELATED"/>
    <property type="match status" value="1"/>
</dbReference>
<name>A0A9X4KRQ7_9BACL</name>
<dbReference type="InterPro" id="IPR025883">
    <property type="entry name" value="Cadherin-like_domain"/>
</dbReference>
<evidence type="ECO:0000256" key="1">
    <source>
        <dbReference type="SAM" id="MobiDB-lite"/>
    </source>
</evidence>
<dbReference type="Pfam" id="PF17963">
    <property type="entry name" value="Big_9"/>
    <property type="match status" value="1"/>
</dbReference>
<sequence length="1017" mass="109980">MTKVSMLKGTAWVDVKSIKSQDDDFKLETPTAIMGVRGTAFFARVNPATGGTNTAVMSGVVRFTSENAGQTGSGSESESGENAGGTGASDSKTIDLYPTQQISLEPTSGPDLRELTTLVDIEEIVKNASPEVIEAILRSKAKIDEENRQTVEKFKQTGLPPELQQSLDKFAQNTEELLGVIAKQAIKQKKIDEQQVKKIEEQEKTSFNLDKDQLSQLDQKEKAKLEKARQLAEEAAKKKAAEEAAKLKELADKINAAALKAIEAAKLAQDEANRLAAEAAKRKAEEELLKKLNEQQKQQYQQDKANNQGSTTAPNTNTNNLPSNANLGSLSISGATLSPSFNAAVTAYRASVTSDKTSVVVGASVQESGASFTINGQAPSGGQRTVSLAYGDNEITVLVTAQNGSTQAYKVTVTRQLLNNVSVVFAGQEGIDIDFNSTSAPAPLSIPSGSSSLTLVVPVTGPEIDIAVNGQKVEPEPMFTAALTILPGQISWRYNIPLAQQSNQIEIKATIEGVVKIYKLIANRASETGMLIAYSASVKTAFQTPYSGTLTSSGGSGVKYELVEEGGPQNGTLEVEENGEYTYTPNKGYTGGDYFFFRAVKGEAVSEPAFVMIQVEPYDYETIGLNAWTSSWDGKPIDDWFFYSSYKDGGSIDKEYYIYRERPSTLHMSFAFDPLVVADAQMTFGEQTQYQEDDGTVAADLEVESGINYVTLSYSTVVEGSRIYYRLFFNIYVGLPSDSGIQAYQQPEGMAEVDLIPAGEQEWTASVRGWDGGDEGGTKAEREDKYNWLLIDYEKPDSRVEVEVTANGEPVVSGIYYRVFLKAGWNEIVIRTYYPGGEADAIEKKIHVWRGKAAPEGYAVTGISGATVKEAPEASPVPVSFIRDENRADVWRAAVTEDTLALKVKPSLSAGPTLSDFYIKTGYNAYLPAAETAPGSGRYIVPTTGASADAYAVVKPASGGNPFPYRLEIVKRGSACAKRSAGLLHVGVLRNAGHASLQQRRRRMVGQAGIWKRAARL</sequence>
<protein>
    <submittedName>
        <fullName evidence="4">Cadherin-like beta sandwich domain-containing protein</fullName>
    </submittedName>
</protein>
<feature type="region of interest" description="Disordered" evidence="1">
    <location>
        <begin position="66"/>
        <end position="93"/>
    </location>
</feature>
<proteinExistence type="predicted"/>
<dbReference type="AlphaFoldDB" id="A0A9X4KRQ7"/>
<feature type="compositionally biased region" description="Low complexity" evidence="1">
    <location>
        <begin position="68"/>
        <end position="81"/>
    </location>
</feature>
<evidence type="ECO:0000259" key="3">
    <source>
        <dbReference type="Pfam" id="PF12733"/>
    </source>
</evidence>